<keyword evidence="6 10" id="KW-0328">Glycosyltransferase</keyword>
<name>A0A835YWL4_9STRA</name>
<evidence type="ECO:0000256" key="7">
    <source>
        <dbReference type="ARBA" id="ARBA00022679"/>
    </source>
</evidence>
<dbReference type="EMBL" id="JAFCMP010000223">
    <property type="protein sequence ID" value="KAG5182821.1"/>
    <property type="molecule type" value="Genomic_DNA"/>
</dbReference>
<comment type="similarity">
    <text evidence="3">Belongs to the purine/pyrimidine phosphoribosyltransferase family. PyrE subfamily.</text>
</comment>
<dbReference type="OrthoDB" id="5553476at2759"/>
<evidence type="ECO:0000313" key="10">
    <source>
        <dbReference type="EMBL" id="KAG5182821.1"/>
    </source>
</evidence>
<accession>A0A835YWL4</accession>
<evidence type="ECO:0000256" key="5">
    <source>
        <dbReference type="ARBA" id="ARBA00011971"/>
    </source>
</evidence>
<comment type="caution">
    <text evidence="10">The sequence shown here is derived from an EMBL/GenBank/DDBJ whole genome shotgun (WGS) entry which is preliminary data.</text>
</comment>
<dbReference type="AlphaFoldDB" id="A0A835YWL4"/>
<proteinExistence type="inferred from homology"/>
<feature type="domain" description="Phosphoribosyltransferase" evidence="9">
    <location>
        <begin position="65"/>
        <end position="169"/>
    </location>
</feature>
<sequence length="218" mass="23428">PYQKDFVDLALTQNVLRFGSFTLKSGRQSPYFFNAGLFSTGQALAKLGGFCSGNCGRWRQLEGNFELDFTVVFGPAYKGIPLGAAVAHTLYESHGRDVEYTYTRKEKKDHGEGGLLVGADVKGKRVLIVDDVITAGTAIREAMDMLTAAGAVPAGVVIALDDGEGRGQRASRCTAGGEGGMYVLMYVWTCIYKGPREAGLPMQSKSLRQRSSLVCAVP</sequence>
<dbReference type="NCBIfam" id="TIGR00336">
    <property type="entry name" value="pyrE"/>
    <property type="match status" value="1"/>
</dbReference>
<dbReference type="PANTHER" id="PTHR46683:SF1">
    <property type="entry name" value="OROTATE PHOSPHORIBOSYLTRANSFERASE 1-RELATED"/>
    <property type="match status" value="1"/>
</dbReference>
<dbReference type="GO" id="GO:0046132">
    <property type="term" value="P:pyrimidine ribonucleoside biosynthetic process"/>
    <property type="evidence" value="ECO:0007669"/>
    <property type="project" value="TreeGrafter"/>
</dbReference>
<evidence type="ECO:0000313" key="11">
    <source>
        <dbReference type="Proteomes" id="UP000664859"/>
    </source>
</evidence>
<dbReference type="CDD" id="cd06223">
    <property type="entry name" value="PRTases_typeI"/>
    <property type="match status" value="1"/>
</dbReference>
<dbReference type="SUPFAM" id="SSF53271">
    <property type="entry name" value="PRTase-like"/>
    <property type="match status" value="1"/>
</dbReference>
<evidence type="ECO:0000256" key="3">
    <source>
        <dbReference type="ARBA" id="ARBA00006340"/>
    </source>
</evidence>
<dbReference type="InterPro" id="IPR004467">
    <property type="entry name" value="Or_phspho_trans_dom"/>
</dbReference>
<dbReference type="Proteomes" id="UP000664859">
    <property type="component" value="Unassembled WGS sequence"/>
</dbReference>
<dbReference type="Gene3D" id="3.40.50.2020">
    <property type="match status" value="1"/>
</dbReference>
<dbReference type="InterPro" id="IPR029057">
    <property type="entry name" value="PRTase-like"/>
</dbReference>
<comment type="pathway">
    <text evidence="2">Pyrimidine metabolism; UMP biosynthesis via de novo pathway; UMP from orotate: step 1/2.</text>
</comment>
<comment type="function">
    <text evidence="1">Catalyzes the transfer of a ribosyl phosphate group from 5-phosphoribose 1-diphosphate to orotate, leading to the formation of orotidine monophosphate (OMP).</text>
</comment>
<dbReference type="EC" id="2.4.2.10" evidence="5"/>
<dbReference type="InterPro" id="IPR000836">
    <property type="entry name" value="PRTase_dom"/>
</dbReference>
<evidence type="ECO:0000256" key="2">
    <source>
        <dbReference type="ARBA" id="ARBA00004889"/>
    </source>
</evidence>
<reference evidence="10" key="1">
    <citation type="submission" date="2021-02" db="EMBL/GenBank/DDBJ databases">
        <title>First Annotated Genome of the Yellow-green Alga Tribonema minus.</title>
        <authorList>
            <person name="Mahan K.M."/>
        </authorList>
    </citation>
    <scope>NUCLEOTIDE SEQUENCE</scope>
    <source>
        <strain evidence="10">UTEX B ZZ1240</strain>
    </source>
</reference>
<dbReference type="GO" id="GO:0005737">
    <property type="term" value="C:cytoplasm"/>
    <property type="evidence" value="ECO:0007669"/>
    <property type="project" value="TreeGrafter"/>
</dbReference>
<evidence type="ECO:0000256" key="4">
    <source>
        <dbReference type="ARBA" id="ARBA00011738"/>
    </source>
</evidence>
<evidence type="ECO:0000256" key="8">
    <source>
        <dbReference type="ARBA" id="ARBA00022975"/>
    </source>
</evidence>
<dbReference type="Pfam" id="PF00156">
    <property type="entry name" value="Pribosyltran"/>
    <property type="match status" value="1"/>
</dbReference>
<evidence type="ECO:0000259" key="9">
    <source>
        <dbReference type="Pfam" id="PF00156"/>
    </source>
</evidence>
<dbReference type="UniPathway" id="UPA00070">
    <property type="reaction ID" value="UER00119"/>
</dbReference>
<dbReference type="GO" id="GO:0006207">
    <property type="term" value="P:'de novo' pyrimidine nucleobase biosynthetic process"/>
    <property type="evidence" value="ECO:0007669"/>
    <property type="project" value="TreeGrafter"/>
</dbReference>
<protein>
    <recommendedName>
        <fullName evidence="5">orotate phosphoribosyltransferase</fullName>
        <ecNumber evidence="5">2.4.2.10</ecNumber>
    </recommendedName>
</protein>
<dbReference type="GO" id="GO:0004588">
    <property type="term" value="F:orotate phosphoribosyltransferase activity"/>
    <property type="evidence" value="ECO:0007669"/>
    <property type="project" value="UniProtKB-EC"/>
</dbReference>
<keyword evidence="11" id="KW-1185">Reference proteome</keyword>
<feature type="non-terminal residue" evidence="10">
    <location>
        <position position="218"/>
    </location>
</feature>
<gene>
    <name evidence="10" type="ORF">JKP88DRAFT_157221</name>
</gene>
<keyword evidence="7 10" id="KW-0808">Transferase</keyword>
<keyword evidence="8" id="KW-0665">Pyrimidine biosynthesis</keyword>
<dbReference type="InterPro" id="IPR023031">
    <property type="entry name" value="OPRT"/>
</dbReference>
<dbReference type="GO" id="GO:0044205">
    <property type="term" value="P:'de novo' UMP biosynthetic process"/>
    <property type="evidence" value="ECO:0007669"/>
    <property type="project" value="UniProtKB-UniPathway"/>
</dbReference>
<organism evidence="10 11">
    <name type="scientific">Tribonema minus</name>
    <dbReference type="NCBI Taxonomy" id="303371"/>
    <lineage>
        <taxon>Eukaryota</taxon>
        <taxon>Sar</taxon>
        <taxon>Stramenopiles</taxon>
        <taxon>Ochrophyta</taxon>
        <taxon>PX clade</taxon>
        <taxon>Xanthophyceae</taxon>
        <taxon>Tribonematales</taxon>
        <taxon>Tribonemataceae</taxon>
        <taxon>Tribonema</taxon>
    </lineage>
</organism>
<evidence type="ECO:0000256" key="1">
    <source>
        <dbReference type="ARBA" id="ARBA00003769"/>
    </source>
</evidence>
<evidence type="ECO:0000256" key="6">
    <source>
        <dbReference type="ARBA" id="ARBA00022676"/>
    </source>
</evidence>
<dbReference type="PANTHER" id="PTHR46683">
    <property type="entry name" value="OROTATE PHOSPHORIBOSYLTRANSFERASE 1-RELATED"/>
    <property type="match status" value="1"/>
</dbReference>
<comment type="subunit">
    <text evidence="4">Homodimer.</text>
</comment>
<dbReference type="HAMAP" id="MF_01208">
    <property type="entry name" value="PyrE"/>
    <property type="match status" value="1"/>
</dbReference>